<dbReference type="InterPro" id="IPR050266">
    <property type="entry name" value="AB_hydrolase_sf"/>
</dbReference>
<dbReference type="OrthoDB" id="9804723at2"/>
<name>A0A2W7NHN6_9RHOB</name>
<dbReference type="PANTHER" id="PTHR43798">
    <property type="entry name" value="MONOACYLGLYCEROL LIPASE"/>
    <property type="match status" value="1"/>
</dbReference>
<dbReference type="PRINTS" id="PR00412">
    <property type="entry name" value="EPOXHYDRLASE"/>
</dbReference>
<gene>
    <name evidence="2" type="ORF">LX81_00415</name>
</gene>
<sequence>MHLARRRLRVEGREAAYVEEGPPDAAPVVLLHGGGFDHAGLTWQATIAELKDRFRLIVPDLPGYGETAGFGCPHDLTRLGHWLEAFLDAKGLDRVDLAGVSMGGGMALWLAAERPARVRRVVAVGAYGIMARAPFHALARLTFRARAGPLVYHLAGRSRLLARAGLAISYHDARRIDPEVVEELMAVSREQAKRLSFLDFLTSELGPDALATDLRPALGRVTAPVLLVHGTSDKVVPIRHARAACPLFARARLLELPTGHWPMRERPDLFNPAFAAFLVEG</sequence>
<feature type="domain" description="AB hydrolase-1" evidence="1">
    <location>
        <begin position="27"/>
        <end position="265"/>
    </location>
</feature>
<dbReference type="Pfam" id="PF00561">
    <property type="entry name" value="Abhydrolase_1"/>
    <property type="match status" value="1"/>
</dbReference>
<organism evidence="2 3">
    <name type="scientific">Palleronia aestuarii</name>
    <dbReference type="NCBI Taxonomy" id="568105"/>
    <lineage>
        <taxon>Bacteria</taxon>
        <taxon>Pseudomonadati</taxon>
        <taxon>Pseudomonadota</taxon>
        <taxon>Alphaproteobacteria</taxon>
        <taxon>Rhodobacterales</taxon>
        <taxon>Roseobacteraceae</taxon>
        <taxon>Palleronia</taxon>
    </lineage>
</organism>
<dbReference type="SUPFAM" id="SSF53474">
    <property type="entry name" value="alpha/beta-Hydrolases"/>
    <property type="match status" value="1"/>
</dbReference>
<dbReference type="InterPro" id="IPR029058">
    <property type="entry name" value="AB_hydrolase_fold"/>
</dbReference>
<accession>A0A2W7NHN6</accession>
<dbReference type="Proteomes" id="UP000248916">
    <property type="component" value="Unassembled WGS sequence"/>
</dbReference>
<evidence type="ECO:0000313" key="3">
    <source>
        <dbReference type="Proteomes" id="UP000248916"/>
    </source>
</evidence>
<reference evidence="2 3" key="1">
    <citation type="submission" date="2018-06" db="EMBL/GenBank/DDBJ databases">
        <title>Genomic Encyclopedia of Archaeal and Bacterial Type Strains, Phase II (KMG-II): from individual species to whole genera.</title>
        <authorList>
            <person name="Goeker M."/>
        </authorList>
    </citation>
    <scope>NUCLEOTIDE SEQUENCE [LARGE SCALE GENOMIC DNA]</scope>
    <source>
        <strain evidence="2 3">DSM 22009</strain>
    </source>
</reference>
<protein>
    <submittedName>
        <fullName evidence="2">Pimeloyl-ACP methyl ester carboxylesterase</fullName>
    </submittedName>
</protein>
<dbReference type="InterPro" id="IPR000073">
    <property type="entry name" value="AB_hydrolase_1"/>
</dbReference>
<dbReference type="Gene3D" id="3.40.50.1820">
    <property type="entry name" value="alpha/beta hydrolase"/>
    <property type="match status" value="1"/>
</dbReference>
<dbReference type="EMBL" id="QKZL01000001">
    <property type="protein sequence ID" value="PZX19951.1"/>
    <property type="molecule type" value="Genomic_DNA"/>
</dbReference>
<comment type="caution">
    <text evidence="2">The sequence shown here is derived from an EMBL/GenBank/DDBJ whole genome shotgun (WGS) entry which is preliminary data.</text>
</comment>
<dbReference type="PANTHER" id="PTHR43798:SF33">
    <property type="entry name" value="HYDROLASE, PUTATIVE (AFU_ORTHOLOGUE AFUA_2G14860)-RELATED"/>
    <property type="match status" value="1"/>
</dbReference>
<evidence type="ECO:0000313" key="2">
    <source>
        <dbReference type="EMBL" id="PZX19951.1"/>
    </source>
</evidence>
<evidence type="ECO:0000259" key="1">
    <source>
        <dbReference type="Pfam" id="PF00561"/>
    </source>
</evidence>
<dbReference type="PRINTS" id="PR00111">
    <property type="entry name" value="ABHYDROLASE"/>
</dbReference>
<dbReference type="AlphaFoldDB" id="A0A2W7NHN6"/>
<keyword evidence="3" id="KW-1185">Reference proteome</keyword>
<proteinExistence type="predicted"/>
<dbReference type="GO" id="GO:0016020">
    <property type="term" value="C:membrane"/>
    <property type="evidence" value="ECO:0007669"/>
    <property type="project" value="TreeGrafter"/>
</dbReference>
<dbReference type="GO" id="GO:0003824">
    <property type="term" value="F:catalytic activity"/>
    <property type="evidence" value="ECO:0007669"/>
    <property type="project" value="InterPro"/>
</dbReference>
<dbReference type="RefSeq" id="WP_111535599.1">
    <property type="nucleotide sequence ID" value="NZ_QKZL01000001.1"/>
</dbReference>
<dbReference type="InterPro" id="IPR000639">
    <property type="entry name" value="Epox_hydrolase-like"/>
</dbReference>